<comment type="catalytic activity">
    <reaction evidence="1 4 5">
        <text>[protein]-peptidylproline (omega=180) = [protein]-peptidylproline (omega=0)</text>
        <dbReference type="Rhea" id="RHEA:16237"/>
        <dbReference type="Rhea" id="RHEA-COMP:10747"/>
        <dbReference type="Rhea" id="RHEA-COMP:10748"/>
        <dbReference type="ChEBI" id="CHEBI:83833"/>
        <dbReference type="ChEBI" id="CHEBI:83834"/>
        <dbReference type="EC" id="5.2.1.8"/>
    </reaction>
</comment>
<feature type="domain" description="PPIase FKBP-type" evidence="6">
    <location>
        <begin position="220"/>
        <end position="311"/>
    </location>
</feature>
<dbReference type="Gene3D" id="3.10.50.40">
    <property type="match status" value="2"/>
</dbReference>
<dbReference type="InterPro" id="IPR046357">
    <property type="entry name" value="PPIase_dom_sf"/>
</dbReference>
<keyword evidence="8" id="KW-1185">Reference proteome</keyword>
<dbReference type="PROSITE" id="PS51257">
    <property type="entry name" value="PROKAR_LIPOPROTEIN"/>
    <property type="match status" value="1"/>
</dbReference>
<evidence type="ECO:0000313" key="7">
    <source>
        <dbReference type="EMBL" id="MVN90335.1"/>
    </source>
</evidence>
<comment type="similarity">
    <text evidence="5">Belongs to the FKBP-type PPIase family.</text>
</comment>
<keyword evidence="3 4" id="KW-0697">Rotamase</keyword>
<evidence type="ECO:0000256" key="4">
    <source>
        <dbReference type="PROSITE-ProRule" id="PRU00277"/>
    </source>
</evidence>
<organism evidence="7 8">
    <name type="scientific">Mucilaginibacter aquatilis</name>
    <dbReference type="NCBI Taxonomy" id="1517760"/>
    <lineage>
        <taxon>Bacteria</taxon>
        <taxon>Pseudomonadati</taxon>
        <taxon>Bacteroidota</taxon>
        <taxon>Sphingobacteriia</taxon>
        <taxon>Sphingobacteriales</taxon>
        <taxon>Sphingobacteriaceae</taxon>
        <taxon>Mucilaginibacter</taxon>
    </lineage>
</organism>
<dbReference type="InterPro" id="IPR001179">
    <property type="entry name" value="PPIase_FKBP_dom"/>
</dbReference>
<dbReference type="PROSITE" id="PS50059">
    <property type="entry name" value="FKBP_PPIASE"/>
    <property type="match status" value="2"/>
</dbReference>
<keyword evidence="2" id="KW-0677">Repeat</keyword>
<dbReference type="PANTHER" id="PTHR46046:SF5">
    <property type="entry name" value="PEPTIDYLPROLYL ISOMERASE"/>
    <property type="match status" value="1"/>
</dbReference>
<dbReference type="RefSeq" id="WP_157540096.1">
    <property type="nucleotide sequence ID" value="NZ_WQLA01000001.1"/>
</dbReference>
<protein>
    <recommendedName>
        <fullName evidence="5">Peptidyl-prolyl cis-trans isomerase</fullName>
        <ecNumber evidence="5">5.2.1.8</ecNumber>
    </recommendedName>
</protein>
<name>A0A6I4I570_9SPHI</name>
<dbReference type="PANTHER" id="PTHR46046">
    <property type="entry name" value="PEPTIDYLPROLYL ISOMERASE"/>
    <property type="match status" value="1"/>
</dbReference>
<evidence type="ECO:0000256" key="3">
    <source>
        <dbReference type="ARBA" id="ARBA00023110"/>
    </source>
</evidence>
<evidence type="ECO:0000256" key="2">
    <source>
        <dbReference type="ARBA" id="ARBA00022737"/>
    </source>
</evidence>
<gene>
    <name evidence="7" type="ORF">GO816_04275</name>
</gene>
<reference evidence="7 8" key="1">
    <citation type="submission" date="2019-12" db="EMBL/GenBank/DDBJ databases">
        <title>Mucilaginibacter sp. HME9299 genome sequencing and assembly.</title>
        <authorList>
            <person name="Kang H."/>
            <person name="Kim H."/>
            <person name="Joh K."/>
        </authorList>
    </citation>
    <scope>NUCLEOTIDE SEQUENCE [LARGE SCALE GENOMIC DNA]</scope>
    <source>
        <strain evidence="7 8">HME9299</strain>
    </source>
</reference>
<dbReference type="InterPro" id="IPR051989">
    <property type="entry name" value="FKBP-like_isomerase"/>
</dbReference>
<comment type="caution">
    <text evidence="7">The sequence shown here is derived from an EMBL/GenBank/DDBJ whole genome shotgun (WGS) entry which is preliminary data.</text>
</comment>
<dbReference type="EMBL" id="WQLA01000001">
    <property type="protein sequence ID" value="MVN90335.1"/>
    <property type="molecule type" value="Genomic_DNA"/>
</dbReference>
<sequence>MRKFYPTLLILAVVALSACRKERNDIDIKAYDQQQIEGYLKSNNLTNMKRDLTDGDTTGIYYEILSQPTKNLVPLDYSTQIAYVYSVKSLDGSYNSSDTIANHSYRFLGSTGVDLPKGLMLAIRNLAKYKGTRARFIIPSRLAFGQSGYGTGATRIKGNTSLEYYVNVLDDRQLAVYDEACIKTYATANGIDISTYTREASGLFWKRTQPDTGKVVVTPTSTVTTQYTGTYLNNIQFDNSSNASEAGTEFNVDGVVKGFGEGLQKIKAGGQISLFLPSGIAYGTGGRVDNGVVTVAPFQCLRFEVKLLTVKNN</sequence>
<dbReference type="GO" id="GO:0003755">
    <property type="term" value="F:peptidyl-prolyl cis-trans isomerase activity"/>
    <property type="evidence" value="ECO:0007669"/>
    <property type="project" value="UniProtKB-UniRule"/>
</dbReference>
<dbReference type="Proteomes" id="UP000434850">
    <property type="component" value="Unassembled WGS sequence"/>
</dbReference>
<keyword evidence="4 5" id="KW-0413">Isomerase</keyword>
<dbReference type="AlphaFoldDB" id="A0A6I4I570"/>
<dbReference type="SUPFAM" id="SSF54534">
    <property type="entry name" value="FKBP-like"/>
    <property type="match status" value="2"/>
</dbReference>
<evidence type="ECO:0000259" key="6">
    <source>
        <dbReference type="PROSITE" id="PS50059"/>
    </source>
</evidence>
<evidence type="ECO:0000256" key="1">
    <source>
        <dbReference type="ARBA" id="ARBA00000971"/>
    </source>
</evidence>
<proteinExistence type="inferred from homology"/>
<dbReference type="Pfam" id="PF00254">
    <property type="entry name" value="FKBP_C"/>
    <property type="match status" value="1"/>
</dbReference>
<evidence type="ECO:0000313" key="8">
    <source>
        <dbReference type="Proteomes" id="UP000434850"/>
    </source>
</evidence>
<feature type="domain" description="PPIase FKBP-type" evidence="6">
    <location>
        <begin position="70"/>
        <end position="172"/>
    </location>
</feature>
<accession>A0A6I4I570</accession>
<evidence type="ECO:0000256" key="5">
    <source>
        <dbReference type="RuleBase" id="RU003915"/>
    </source>
</evidence>
<dbReference type="OrthoDB" id="669809at2"/>
<dbReference type="EC" id="5.2.1.8" evidence="5"/>